<comment type="caution">
    <text evidence="1">The sequence shown here is derived from an EMBL/GenBank/DDBJ whole genome shotgun (WGS) entry which is preliminary data.</text>
</comment>
<gene>
    <name evidence="1" type="ORF">BLNAU_12452</name>
</gene>
<accession>A0ABQ9XLJ9</accession>
<reference evidence="1 2" key="1">
    <citation type="journal article" date="2022" name="bioRxiv">
        <title>Genomics of Preaxostyla Flagellates Illuminates Evolutionary Transitions and the Path Towards Mitochondrial Loss.</title>
        <authorList>
            <person name="Novak L.V.F."/>
            <person name="Treitli S.C."/>
            <person name="Pyrih J."/>
            <person name="Halakuc P."/>
            <person name="Pipaliya S.V."/>
            <person name="Vacek V."/>
            <person name="Brzon O."/>
            <person name="Soukal P."/>
            <person name="Eme L."/>
            <person name="Dacks J.B."/>
            <person name="Karnkowska A."/>
            <person name="Elias M."/>
            <person name="Hampl V."/>
        </authorList>
    </citation>
    <scope>NUCLEOTIDE SEQUENCE [LARGE SCALE GENOMIC DNA]</scope>
    <source>
        <strain evidence="1">NAU3</strain>
        <tissue evidence="1">Gut</tissue>
    </source>
</reference>
<protein>
    <submittedName>
        <fullName evidence="1">Uncharacterized protein</fullName>
    </submittedName>
</protein>
<dbReference type="Proteomes" id="UP001281761">
    <property type="component" value="Unassembled WGS sequence"/>
</dbReference>
<evidence type="ECO:0000313" key="1">
    <source>
        <dbReference type="EMBL" id="KAK2952624.1"/>
    </source>
</evidence>
<keyword evidence="2" id="KW-1185">Reference proteome</keyword>
<name>A0ABQ9XLJ9_9EUKA</name>
<sequence>MDFNPVANQDGFVPTRCLDSSVPASIRSPYQQQRNSSPILPLPHHPQSILRNDLNRATNATSLTPPAQPVQLIEMIHNHPAAVPHSSPTHEHDIFRRCAITGNVIVKCAHLRNEPGVFYECDRLIDVVTGTGLSPHSFLPVSLGVGLLSCVQSRWQCPVQCPVSYLGAEGVHKTGQWVKSKSLQQNDSKRQGKVFCGQIRDMSAD</sequence>
<dbReference type="EMBL" id="JARBJD010000101">
    <property type="protein sequence ID" value="KAK2952624.1"/>
    <property type="molecule type" value="Genomic_DNA"/>
</dbReference>
<evidence type="ECO:0000313" key="2">
    <source>
        <dbReference type="Proteomes" id="UP001281761"/>
    </source>
</evidence>
<organism evidence="1 2">
    <name type="scientific">Blattamonas nauphoetae</name>
    <dbReference type="NCBI Taxonomy" id="2049346"/>
    <lineage>
        <taxon>Eukaryota</taxon>
        <taxon>Metamonada</taxon>
        <taxon>Preaxostyla</taxon>
        <taxon>Oxymonadida</taxon>
        <taxon>Blattamonas</taxon>
    </lineage>
</organism>
<proteinExistence type="predicted"/>